<dbReference type="SUPFAM" id="SSF53613">
    <property type="entry name" value="Ribokinase-like"/>
    <property type="match status" value="1"/>
</dbReference>
<keyword evidence="6" id="KW-1185">Reference proteome</keyword>
<dbReference type="PANTHER" id="PTHR43085">
    <property type="entry name" value="HEXOKINASE FAMILY MEMBER"/>
    <property type="match status" value="1"/>
</dbReference>
<dbReference type="GO" id="GO:0042840">
    <property type="term" value="P:D-glucuronate catabolic process"/>
    <property type="evidence" value="ECO:0007669"/>
    <property type="project" value="TreeGrafter"/>
</dbReference>
<dbReference type="EMBL" id="BSTI01000013">
    <property type="protein sequence ID" value="GLY68803.1"/>
    <property type="molecule type" value="Genomic_DNA"/>
</dbReference>
<organism evidence="5 6">
    <name type="scientific">Amycolatopsis taiwanensis</name>
    <dbReference type="NCBI Taxonomy" id="342230"/>
    <lineage>
        <taxon>Bacteria</taxon>
        <taxon>Bacillati</taxon>
        <taxon>Actinomycetota</taxon>
        <taxon>Actinomycetes</taxon>
        <taxon>Pseudonocardiales</taxon>
        <taxon>Pseudonocardiaceae</taxon>
        <taxon>Amycolatopsis</taxon>
    </lineage>
</organism>
<gene>
    <name evidence="5" type="ORF">Atai01_54220</name>
</gene>
<dbReference type="GO" id="GO:0006974">
    <property type="term" value="P:DNA damage response"/>
    <property type="evidence" value="ECO:0007669"/>
    <property type="project" value="TreeGrafter"/>
</dbReference>
<dbReference type="InterPro" id="IPR011611">
    <property type="entry name" value="PfkB_dom"/>
</dbReference>
<dbReference type="GO" id="GO:0005829">
    <property type="term" value="C:cytosol"/>
    <property type="evidence" value="ECO:0007669"/>
    <property type="project" value="TreeGrafter"/>
</dbReference>
<comment type="similarity">
    <text evidence="1">Belongs to the carbohydrate kinase PfkB family.</text>
</comment>
<keyword evidence="2" id="KW-0808">Transferase</keyword>
<dbReference type="RefSeq" id="WP_245616910.1">
    <property type="nucleotide sequence ID" value="NZ_BSTI01000013.1"/>
</dbReference>
<evidence type="ECO:0000313" key="6">
    <source>
        <dbReference type="Proteomes" id="UP001165136"/>
    </source>
</evidence>
<dbReference type="GO" id="GO:0019698">
    <property type="term" value="P:D-galacturonate catabolic process"/>
    <property type="evidence" value="ECO:0007669"/>
    <property type="project" value="TreeGrafter"/>
</dbReference>
<dbReference type="CDD" id="cd01166">
    <property type="entry name" value="KdgK"/>
    <property type="match status" value="1"/>
</dbReference>
<dbReference type="Proteomes" id="UP001165136">
    <property type="component" value="Unassembled WGS sequence"/>
</dbReference>
<sequence>MADPEVLCLGESMVLLSPRAGQRLATAQEMALGVAGAESTVAQYLADLGHRAAWLSRVGSGPLGDQVLAAVAEPGVDVSYVERDPSAPTAVYFKDPAPEGTLVYYYRAGSAASRLTPRYLDGLPIASARLVHQSGITPALSAGCAETATALFERARAAGVSCSFDVNYRPALWRAEDAADPLLSLARQANVVFAGLDEARHVWGTDTAQAVRDLIGSSITVVVKNADVGATVFEPGVSRGTFVPAPRVDVVEPVGAGDAFAAGYLSAWLRGAEAAERLLLGHRTAAFALGSVSDHADATSLRRTEEPTT</sequence>
<name>A0A9W6R539_9PSEU</name>
<accession>A0A9W6R539</accession>
<protein>
    <submittedName>
        <fullName evidence="5">Sugar kinase</fullName>
    </submittedName>
</protein>
<dbReference type="InterPro" id="IPR050306">
    <property type="entry name" value="PfkB_Carbo_kinase"/>
</dbReference>
<feature type="domain" description="Carbohydrate kinase PfkB" evidence="4">
    <location>
        <begin position="5"/>
        <end position="293"/>
    </location>
</feature>
<proteinExistence type="inferred from homology"/>
<comment type="caution">
    <text evidence="5">The sequence shown here is derived from an EMBL/GenBank/DDBJ whole genome shotgun (WGS) entry which is preliminary data.</text>
</comment>
<keyword evidence="3 5" id="KW-0418">Kinase</keyword>
<evidence type="ECO:0000313" key="5">
    <source>
        <dbReference type="EMBL" id="GLY68803.1"/>
    </source>
</evidence>
<evidence type="ECO:0000256" key="3">
    <source>
        <dbReference type="ARBA" id="ARBA00022777"/>
    </source>
</evidence>
<dbReference type="Gene3D" id="3.40.1190.20">
    <property type="match status" value="1"/>
</dbReference>
<dbReference type="Pfam" id="PF00294">
    <property type="entry name" value="PfkB"/>
    <property type="match status" value="1"/>
</dbReference>
<dbReference type="GO" id="GO:0008673">
    <property type="term" value="F:2-dehydro-3-deoxygluconokinase activity"/>
    <property type="evidence" value="ECO:0007669"/>
    <property type="project" value="TreeGrafter"/>
</dbReference>
<evidence type="ECO:0000259" key="4">
    <source>
        <dbReference type="Pfam" id="PF00294"/>
    </source>
</evidence>
<reference evidence="5" key="1">
    <citation type="submission" date="2023-03" db="EMBL/GenBank/DDBJ databases">
        <title>Amycolatopsis taiwanensis NBRC 103393.</title>
        <authorList>
            <person name="Ichikawa N."/>
            <person name="Sato H."/>
            <person name="Tonouchi N."/>
        </authorList>
    </citation>
    <scope>NUCLEOTIDE SEQUENCE</scope>
    <source>
        <strain evidence="5">NBRC 103393</strain>
    </source>
</reference>
<evidence type="ECO:0000256" key="2">
    <source>
        <dbReference type="ARBA" id="ARBA00022679"/>
    </source>
</evidence>
<dbReference type="AlphaFoldDB" id="A0A9W6R539"/>
<dbReference type="InterPro" id="IPR029056">
    <property type="entry name" value="Ribokinase-like"/>
</dbReference>
<dbReference type="PANTHER" id="PTHR43085:SF15">
    <property type="entry name" value="2-DEHYDRO-3-DEOXYGLUCONOKINASE"/>
    <property type="match status" value="1"/>
</dbReference>
<evidence type="ECO:0000256" key="1">
    <source>
        <dbReference type="ARBA" id="ARBA00010688"/>
    </source>
</evidence>